<dbReference type="SUPFAM" id="SSF51735">
    <property type="entry name" value="NAD(P)-binding Rossmann-fold domains"/>
    <property type="match status" value="1"/>
</dbReference>
<dbReference type="EMBL" id="FNIJ01000005">
    <property type="protein sequence ID" value="SDN83680.1"/>
    <property type="molecule type" value="Genomic_DNA"/>
</dbReference>
<dbReference type="OrthoDB" id="4420885at2"/>
<name>A0A1H0EMV1_9PSED</name>
<keyword evidence="3" id="KW-1185">Reference proteome</keyword>
<feature type="domain" description="Saccharopine dehydrogenase NADP binding" evidence="1">
    <location>
        <begin position="5"/>
        <end position="119"/>
    </location>
</feature>
<dbReference type="Proteomes" id="UP000242957">
    <property type="component" value="Unassembled WGS sequence"/>
</dbReference>
<dbReference type="Gene3D" id="3.40.50.720">
    <property type="entry name" value="NAD(P)-binding Rossmann-like Domain"/>
    <property type="match status" value="1"/>
</dbReference>
<sequence length="353" mass="38180">MNARILIYGAYGYTGELMVREAARRRLDIVIAGRSAAKLRPLADELNLEYRAFDVQQAASSIQGIGVVLNCAGPFSSTAQALVNACLAAGVHYVDITGEVPVFQACHQLDERAREAGIILCPGAGFDIVPTDCLAASLKDRLPEATRIDLAFSFGTRPSVGTIKTLVEGIEMGGLVRRGHQLKTVANAYRIRRIPFRDRSRWGVTIPWADVYTAGISTNTPDGMVYTALPLSLGILMRLTSPFRGALTLPRVQRWLMRLAEKIFPGGPDETQRAVHRTQFWGEAVAADGRKVAMTFSAPSVYTLTVETALAISSHCIGSQARGYYTPSMLMGKGFLASLPGVETADSRPACDT</sequence>
<dbReference type="Pfam" id="PF03435">
    <property type="entry name" value="Sacchrp_dh_NADP"/>
    <property type="match status" value="1"/>
</dbReference>
<dbReference type="PANTHER" id="PTHR43781">
    <property type="entry name" value="SACCHAROPINE DEHYDROGENASE"/>
    <property type="match status" value="1"/>
</dbReference>
<dbReference type="STRING" id="198616.SAMN05216193_105242"/>
<reference evidence="3" key="1">
    <citation type="submission" date="2016-10" db="EMBL/GenBank/DDBJ databases">
        <authorList>
            <person name="Varghese N."/>
            <person name="Submissions S."/>
        </authorList>
    </citation>
    <scope>NUCLEOTIDE SEQUENCE [LARGE SCALE GENOMIC DNA]</scope>
    <source>
        <strain evidence="3">JCM 21621</strain>
    </source>
</reference>
<dbReference type="AlphaFoldDB" id="A0A1H0EMV1"/>
<protein>
    <submittedName>
        <fullName evidence="2">Uncharacterized conserved protein</fullName>
    </submittedName>
</protein>
<evidence type="ECO:0000259" key="1">
    <source>
        <dbReference type="Pfam" id="PF03435"/>
    </source>
</evidence>
<evidence type="ECO:0000313" key="3">
    <source>
        <dbReference type="Proteomes" id="UP000242957"/>
    </source>
</evidence>
<dbReference type="InterPro" id="IPR005097">
    <property type="entry name" value="Sacchrp_dh_NADP-bd"/>
</dbReference>
<organism evidence="2 3">
    <name type="scientific">Pseudomonas jinjuensis</name>
    <dbReference type="NCBI Taxonomy" id="198616"/>
    <lineage>
        <taxon>Bacteria</taxon>
        <taxon>Pseudomonadati</taxon>
        <taxon>Pseudomonadota</taxon>
        <taxon>Gammaproteobacteria</taxon>
        <taxon>Pseudomonadales</taxon>
        <taxon>Pseudomonadaceae</taxon>
        <taxon>Pseudomonas</taxon>
    </lineage>
</organism>
<evidence type="ECO:0000313" key="2">
    <source>
        <dbReference type="EMBL" id="SDN83680.1"/>
    </source>
</evidence>
<dbReference type="InterPro" id="IPR036291">
    <property type="entry name" value="NAD(P)-bd_dom_sf"/>
</dbReference>
<dbReference type="PANTHER" id="PTHR43781:SF1">
    <property type="entry name" value="SACCHAROPINE DEHYDROGENASE"/>
    <property type="match status" value="1"/>
</dbReference>
<dbReference type="RefSeq" id="WP_084310501.1">
    <property type="nucleotide sequence ID" value="NZ_FNIJ01000005.1"/>
</dbReference>
<proteinExistence type="predicted"/>
<gene>
    <name evidence="2" type="ORF">SAMN05216193_105242</name>
</gene>
<accession>A0A1H0EMV1</accession>